<organism evidence="2 3">
    <name type="scientific">Providencia rettgeri</name>
    <dbReference type="NCBI Taxonomy" id="587"/>
    <lineage>
        <taxon>Bacteria</taxon>
        <taxon>Pseudomonadati</taxon>
        <taxon>Pseudomonadota</taxon>
        <taxon>Gammaproteobacteria</taxon>
        <taxon>Enterobacterales</taxon>
        <taxon>Morganellaceae</taxon>
        <taxon>Providencia</taxon>
    </lineage>
</organism>
<reference evidence="1" key="2">
    <citation type="submission" date="2019-02" db="EMBL/GenBank/DDBJ databases">
        <title>Genomic characterization of isolates from hospital effluents in KZN, South Africa.</title>
        <authorList>
            <person name="Ntshobeni N."/>
            <person name="Allam M."/>
            <person name="Ismail A."/>
            <person name="Amoako D."/>
            <person name="Essack S."/>
            <person name="Chenia H."/>
        </authorList>
    </citation>
    <scope>NUCLEOTIDE SEQUENCE</scope>
    <source>
        <strain evidence="1">AFE97_S1</strain>
    </source>
</reference>
<evidence type="ECO:0000313" key="3">
    <source>
        <dbReference type="Proteomes" id="UP000216001"/>
    </source>
</evidence>
<evidence type="ECO:0000313" key="2">
    <source>
        <dbReference type="EMBL" id="OZS72938.1"/>
    </source>
</evidence>
<proteinExistence type="predicted"/>
<protein>
    <submittedName>
        <fullName evidence="2">Uncharacterized protein</fullName>
    </submittedName>
</protein>
<evidence type="ECO:0000313" key="1">
    <source>
        <dbReference type="EMBL" id="MBX6979498.1"/>
    </source>
</evidence>
<dbReference type="Proteomes" id="UP000824410">
    <property type="component" value="Unassembled WGS sequence"/>
</dbReference>
<dbReference type="EMBL" id="NOWC01000029">
    <property type="protein sequence ID" value="OZS72938.1"/>
    <property type="molecule type" value="Genomic_DNA"/>
</dbReference>
<gene>
    <name evidence="2" type="ORF">CHI95_19750</name>
    <name evidence="1" type="ORF">EX242_04335</name>
</gene>
<reference evidence="2 3" key="1">
    <citation type="submission" date="2017-07" db="EMBL/GenBank/DDBJ databases">
        <title>blaIMP-27 on transferable plasmids in Proteus mirabilis and Providencia rettgeri.</title>
        <authorList>
            <person name="Potter R."/>
        </authorList>
    </citation>
    <scope>NUCLEOTIDE SEQUENCE [LARGE SCALE GENOMIC DNA]</scope>
    <source>
        <strain evidence="2 3">PR1</strain>
    </source>
</reference>
<dbReference type="AlphaFoldDB" id="A0A264VNI3"/>
<sequence length="62" mass="6723">MTAFNFDGGAYVQDFPSVAIPAGKIRVLRCTCGANNWTDDGRYINDYCCGSCGAYVTICVEK</sequence>
<dbReference type="Proteomes" id="UP000216001">
    <property type="component" value="Unassembled WGS sequence"/>
</dbReference>
<name>A0A264VNI3_PRORE</name>
<comment type="caution">
    <text evidence="2">The sequence shown here is derived from an EMBL/GenBank/DDBJ whole genome shotgun (WGS) entry which is preliminary data.</text>
</comment>
<accession>A0A264VNI3</accession>
<dbReference type="EMBL" id="SHDO01000004">
    <property type="protein sequence ID" value="MBX6979498.1"/>
    <property type="molecule type" value="Genomic_DNA"/>
</dbReference>